<name>A0A2N3IJZ1_9BACT</name>
<gene>
    <name evidence="2" type="ORF">Rain11_0298</name>
</gene>
<sequence>MTRILSLGLFCFFMSFFQMASGQSNVRNYAHHPVYIYNFCKFTQWPAVKTELKIGVLGNSPLYEGLRRMAATKSTYNLKFIVERYNTPNDIKDCDVLFIPFTSPFDVKDIAQKLIGRNVMIITEDEKHIRDACFNFVVKEGKLMYQVNKQQCDRAKLRVSTKLLSLGIIVD</sequence>
<dbReference type="Proteomes" id="UP000233387">
    <property type="component" value="Unassembled WGS sequence"/>
</dbReference>
<feature type="signal peptide" evidence="1">
    <location>
        <begin position="1"/>
        <end position="20"/>
    </location>
</feature>
<dbReference type="RefSeq" id="WP_101357566.1">
    <property type="nucleotide sequence ID" value="NZ_NKXO01000004.1"/>
</dbReference>
<dbReference type="EMBL" id="NKXO01000004">
    <property type="protein sequence ID" value="PKQ70568.1"/>
    <property type="molecule type" value="Genomic_DNA"/>
</dbReference>
<dbReference type="AlphaFoldDB" id="A0A2N3IJZ1"/>
<comment type="caution">
    <text evidence="2">The sequence shown here is derived from an EMBL/GenBank/DDBJ whole genome shotgun (WGS) entry which is preliminary data.</text>
</comment>
<feature type="chain" id="PRO_5014820286" description="YfiR family protein" evidence="1">
    <location>
        <begin position="21"/>
        <end position="171"/>
    </location>
</feature>
<protein>
    <recommendedName>
        <fullName evidence="4">YfiR family protein</fullName>
    </recommendedName>
</protein>
<evidence type="ECO:0000313" key="3">
    <source>
        <dbReference type="Proteomes" id="UP000233387"/>
    </source>
</evidence>
<evidence type="ECO:0000313" key="2">
    <source>
        <dbReference type="EMBL" id="PKQ70568.1"/>
    </source>
</evidence>
<evidence type="ECO:0008006" key="4">
    <source>
        <dbReference type="Google" id="ProtNLM"/>
    </source>
</evidence>
<accession>A0A2N3IJZ1</accession>
<proteinExistence type="predicted"/>
<dbReference type="OrthoDB" id="1342147at2"/>
<dbReference type="Pfam" id="PF13689">
    <property type="entry name" value="DUF4154"/>
    <property type="match status" value="1"/>
</dbReference>
<keyword evidence="3" id="KW-1185">Reference proteome</keyword>
<reference evidence="2 3" key="1">
    <citation type="submission" date="2017-06" db="EMBL/GenBank/DDBJ databases">
        <title>Raineya orbicola gen. nov., sp. nov. a slightly thermophilic bacterium of the phylum Bacteroidetes and the description of Raineyaceae fam. nov.</title>
        <authorList>
            <person name="Albuquerque L."/>
            <person name="Polonia A.R.M."/>
            <person name="Barroso C."/>
            <person name="Froufe H.J.C."/>
            <person name="Lage O."/>
            <person name="Lobo-Da-Cunha A."/>
            <person name="Egas C."/>
            <person name="Da Costa M.S."/>
        </authorList>
    </citation>
    <scope>NUCLEOTIDE SEQUENCE [LARGE SCALE GENOMIC DNA]</scope>
    <source>
        <strain evidence="2 3">SPSPC-11</strain>
    </source>
</reference>
<organism evidence="2 3">
    <name type="scientific">Raineya orbicola</name>
    <dbReference type="NCBI Taxonomy" id="2016530"/>
    <lineage>
        <taxon>Bacteria</taxon>
        <taxon>Pseudomonadati</taxon>
        <taxon>Bacteroidota</taxon>
        <taxon>Cytophagia</taxon>
        <taxon>Cytophagales</taxon>
        <taxon>Raineyaceae</taxon>
        <taxon>Raineya</taxon>
    </lineage>
</organism>
<dbReference type="InterPro" id="IPR025293">
    <property type="entry name" value="YfiR/HmsC-like"/>
</dbReference>
<keyword evidence="1" id="KW-0732">Signal</keyword>
<evidence type="ECO:0000256" key="1">
    <source>
        <dbReference type="SAM" id="SignalP"/>
    </source>
</evidence>